<comment type="caution">
    <text evidence="2">The sequence shown here is derived from an EMBL/GenBank/DDBJ whole genome shotgun (WGS) entry which is preliminary data.</text>
</comment>
<dbReference type="OrthoDB" id="8221452at2"/>
<evidence type="ECO:0000313" key="3">
    <source>
        <dbReference type="Proteomes" id="UP000257080"/>
    </source>
</evidence>
<reference evidence="2 3" key="1">
    <citation type="submission" date="2017-04" db="EMBL/GenBank/DDBJ databases">
        <title>Comparative genome analysis of Subtercola boreus.</title>
        <authorList>
            <person name="Cho Y.-J."/>
            <person name="Cho A."/>
            <person name="Kim O.-S."/>
            <person name="Lee J.-I."/>
        </authorList>
    </citation>
    <scope>NUCLEOTIDE SEQUENCE [LARGE SCALE GENOMIC DNA]</scope>
    <source>
        <strain evidence="2 3">P28004</strain>
    </source>
</reference>
<dbReference type="EMBL" id="NBXE01000009">
    <property type="protein sequence ID" value="RFA28474.1"/>
    <property type="molecule type" value="Genomic_DNA"/>
</dbReference>
<name>A0A3E0WFK2_9MICO</name>
<protein>
    <recommendedName>
        <fullName evidence="4">Spermine synthase</fullName>
    </recommendedName>
</protein>
<dbReference type="AlphaFoldDB" id="A0A3E0WFK2"/>
<evidence type="ECO:0000256" key="1">
    <source>
        <dbReference type="SAM" id="MobiDB-lite"/>
    </source>
</evidence>
<dbReference type="Gene3D" id="3.40.50.150">
    <property type="entry name" value="Vaccinia Virus protein VP39"/>
    <property type="match status" value="1"/>
</dbReference>
<evidence type="ECO:0008006" key="4">
    <source>
        <dbReference type="Google" id="ProtNLM"/>
    </source>
</evidence>
<organism evidence="2 3">
    <name type="scientific">Subtercola boreus</name>
    <dbReference type="NCBI Taxonomy" id="120213"/>
    <lineage>
        <taxon>Bacteria</taxon>
        <taxon>Bacillati</taxon>
        <taxon>Actinomycetota</taxon>
        <taxon>Actinomycetes</taxon>
        <taxon>Micrococcales</taxon>
        <taxon>Microbacteriaceae</taxon>
        <taxon>Subtercola</taxon>
    </lineage>
</organism>
<accession>A0A3E0WFK2</accession>
<dbReference type="Proteomes" id="UP000257080">
    <property type="component" value="Unassembled WGS sequence"/>
</dbReference>
<proteinExistence type="predicted"/>
<evidence type="ECO:0000313" key="2">
    <source>
        <dbReference type="EMBL" id="RFA28474.1"/>
    </source>
</evidence>
<feature type="region of interest" description="Disordered" evidence="1">
    <location>
        <begin position="1"/>
        <end position="23"/>
    </location>
</feature>
<sequence length="188" mass="19578">MIDGCPAGSLNGASASERPGPPPWSGAQATIVDLWAGSTIARRVASLQFYSGVSRLMAPAGVFVANLIDGPGFAWSRRQAATIATLFAHVAIVMDGRMLADPLIGNVLVFGADVPLDMLSEPGWPAGDRNPPAVLSGERATRWIGDASPVDDTEATDSPPPRADYFARFSKGPGGLVGTLGDAVRRQH</sequence>
<dbReference type="InterPro" id="IPR029063">
    <property type="entry name" value="SAM-dependent_MTases_sf"/>
</dbReference>
<gene>
    <name evidence="2" type="ORF">B7R25_04450</name>
</gene>